<dbReference type="EMBL" id="JBBPBK010000011">
    <property type="protein sequence ID" value="KAK9274438.1"/>
    <property type="molecule type" value="Genomic_DNA"/>
</dbReference>
<accession>A0AAP0RD88</accession>
<evidence type="ECO:0000313" key="1">
    <source>
        <dbReference type="EMBL" id="KAK9274438.1"/>
    </source>
</evidence>
<sequence length="146" mass="15117">MQIKDPDLQAKGELLGGFRDLERDPASIGYAGPLVHLAVQLNPAPSVRYSPSICQPGIAFAASPHPLAGSLLQAIIISSTLTGSPLQAVIGTLKHSLTHSATPIAYSPHPLIFPYSSLSAVRPSSAHCLTPPGLHSSPADFAGHTS</sequence>
<evidence type="ECO:0000313" key="2">
    <source>
        <dbReference type="Proteomes" id="UP001415857"/>
    </source>
</evidence>
<proteinExistence type="predicted"/>
<gene>
    <name evidence="1" type="ORF">L1049_021685</name>
</gene>
<protein>
    <submittedName>
        <fullName evidence="1">Uncharacterized protein</fullName>
    </submittedName>
</protein>
<dbReference type="Proteomes" id="UP001415857">
    <property type="component" value="Unassembled WGS sequence"/>
</dbReference>
<name>A0AAP0RD88_LIQFO</name>
<reference evidence="1 2" key="1">
    <citation type="journal article" date="2024" name="Plant J.">
        <title>Genome sequences and population genomics reveal climatic adaptation and genomic divergence between two closely related sweetgum species.</title>
        <authorList>
            <person name="Xu W.Q."/>
            <person name="Ren C.Q."/>
            <person name="Zhang X.Y."/>
            <person name="Comes H.P."/>
            <person name="Liu X.H."/>
            <person name="Li Y.G."/>
            <person name="Kettle C.J."/>
            <person name="Jalonen R."/>
            <person name="Gaisberger H."/>
            <person name="Ma Y.Z."/>
            <person name="Qiu Y.X."/>
        </authorList>
    </citation>
    <scope>NUCLEOTIDE SEQUENCE [LARGE SCALE GENOMIC DNA]</scope>
    <source>
        <strain evidence="1">Hangzhou</strain>
    </source>
</reference>
<dbReference type="AlphaFoldDB" id="A0AAP0RD88"/>
<organism evidence="1 2">
    <name type="scientific">Liquidambar formosana</name>
    <name type="common">Formosan gum</name>
    <dbReference type="NCBI Taxonomy" id="63359"/>
    <lineage>
        <taxon>Eukaryota</taxon>
        <taxon>Viridiplantae</taxon>
        <taxon>Streptophyta</taxon>
        <taxon>Embryophyta</taxon>
        <taxon>Tracheophyta</taxon>
        <taxon>Spermatophyta</taxon>
        <taxon>Magnoliopsida</taxon>
        <taxon>eudicotyledons</taxon>
        <taxon>Gunneridae</taxon>
        <taxon>Pentapetalae</taxon>
        <taxon>Saxifragales</taxon>
        <taxon>Altingiaceae</taxon>
        <taxon>Liquidambar</taxon>
    </lineage>
</organism>
<keyword evidence="2" id="KW-1185">Reference proteome</keyword>
<comment type="caution">
    <text evidence="1">The sequence shown here is derived from an EMBL/GenBank/DDBJ whole genome shotgun (WGS) entry which is preliminary data.</text>
</comment>